<organism evidence="2 3">
    <name type="scientific">Paralvinella palmiformis</name>
    <dbReference type="NCBI Taxonomy" id="53620"/>
    <lineage>
        <taxon>Eukaryota</taxon>
        <taxon>Metazoa</taxon>
        <taxon>Spiralia</taxon>
        <taxon>Lophotrochozoa</taxon>
        <taxon>Annelida</taxon>
        <taxon>Polychaeta</taxon>
        <taxon>Sedentaria</taxon>
        <taxon>Canalipalpata</taxon>
        <taxon>Terebellida</taxon>
        <taxon>Terebelliformia</taxon>
        <taxon>Alvinellidae</taxon>
        <taxon>Paralvinella</taxon>
    </lineage>
</organism>
<name>A0AAD9JBL6_9ANNE</name>
<keyword evidence="3" id="KW-1185">Reference proteome</keyword>
<feature type="region of interest" description="Disordered" evidence="1">
    <location>
        <begin position="1"/>
        <end position="50"/>
    </location>
</feature>
<gene>
    <name evidence="2" type="ORF">LSH36_435g00017</name>
</gene>
<sequence length="89" mass="9794">MEKSWLEACGKPVTETQLTPKPQHSKLGPNTSDSSDGSTVTPRQEDTSADTLCHIDTRTKELDTLKKEIEKTLEEYNMSLSPPTTSVGD</sequence>
<evidence type="ECO:0000313" key="3">
    <source>
        <dbReference type="Proteomes" id="UP001208570"/>
    </source>
</evidence>
<reference evidence="2" key="1">
    <citation type="journal article" date="2023" name="Mol. Biol. Evol.">
        <title>Third-Generation Sequencing Reveals the Adaptive Role of the Epigenome in Three Deep-Sea Polychaetes.</title>
        <authorList>
            <person name="Perez M."/>
            <person name="Aroh O."/>
            <person name="Sun Y."/>
            <person name="Lan Y."/>
            <person name="Juniper S.K."/>
            <person name="Young C.R."/>
            <person name="Angers B."/>
            <person name="Qian P.Y."/>
        </authorList>
    </citation>
    <scope>NUCLEOTIDE SEQUENCE</scope>
    <source>
        <strain evidence="2">P08H-3</strain>
    </source>
</reference>
<dbReference type="EMBL" id="JAODUP010000435">
    <property type="protein sequence ID" value="KAK2149822.1"/>
    <property type="molecule type" value="Genomic_DNA"/>
</dbReference>
<dbReference type="AlphaFoldDB" id="A0AAD9JBL6"/>
<protein>
    <submittedName>
        <fullName evidence="2">Uncharacterized protein</fullName>
    </submittedName>
</protein>
<comment type="caution">
    <text evidence="2">The sequence shown here is derived from an EMBL/GenBank/DDBJ whole genome shotgun (WGS) entry which is preliminary data.</text>
</comment>
<evidence type="ECO:0000256" key="1">
    <source>
        <dbReference type="SAM" id="MobiDB-lite"/>
    </source>
</evidence>
<accession>A0AAD9JBL6</accession>
<feature type="compositionally biased region" description="Polar residues" evidence="1">
    <location>
        <begin position="14"/>
        <end position="42"/>
    </location>
</feature>
<dbReference type="Proteomes" id="UP001208570">
    <property type="component" value="Unassembled WGS sequence"/>
</dbReference>
<proteinExistence type="predicted"/>
<evidence type="ECO:0000313" key="2">
    <source>
        <dbReference type="EMBL" id="KAK2149822.1"/>
    </source>
</evidence>